<feature type="coiled-coil region" evidence="1">
    <location>
        <begin position="211"/>
        <end position="238"/>
    </location>
</feature>
<dbReference type="InterPro" id="IPR009785">
    <property type="entry name" value="Prophage_Lj928_Orf309"/>
</dbReference>
<gene>
    <name evidence="2" type="ORF">FIPPAONL_01234</name>
</gene>
<name>A0ABY3BD23_LACGS</name>
<comment type="caution">
    <text evidence="2">The sequence shown here is derived from an EMBL/GenBank/DDBJ whole genome shotgun (WGS) entry which is preliminary data.</text>
</comment>
<reference evidence="2 3" key="1">
    <citation type="submission" date="2019-04" db="EMBL/GenBank/DDBJ databases">
        <title>Lactobacillus gasseri 7171 assembly.</title>
        <authorList>
            <person name="Joris B.R."/>
            <person name="Giguere D."/>
        </authorList>
    </citation>
    <scope>NUCLEOTIDE SEQUENCE [LARGE SCALE GENOMIC DNA]</scope>
    <source>
        <strain evidence="2 3">7171</strain>
    </source>
</reference>
<keyword evidence="3" id="KW-1185">Reference proteome</keyword>
<evidence type="ECO:0000313" key="3">
    <source>
        <dbReference type="Proteomes" id="UP000316012"/>
    </source>
</evidence>
<dbReference type="RefSeq" id="WP_101885306.1">
    <property type="nucleotide sequence ID" value="NZ_JASOGL010000005.1"/>
</dbReference>
<sequence>MTKDLIRFENEDFPISFKPAEVDFPNAAALENKVDDLVKGWDTYVVTPESYPYDKKTKAELNHIRKALNDRRKEITKEANQPIDDFTALIKRLDLKIKNAVDHINEGIKVFDEKARKDKRQQNLIRLGEIATEYGVALQKLEYNPKWDNKSTSWKTIEEEARQQFEAIVEQEKAGKEARQVVINKVSDYKLIMTTDPYLEMLDYKSLPEVLTQIDNDHKHLVEQAKQQEEDRKKAVQALELHGDKYINTETGEVVSNLTSVGLKFTDKSQKITELLRYIEAKHVNCEALGNEQISVEFKFIDNTRKIAGLSEYIKQKQINYEVIEEERTSK</sequence>
<protein>
    <recommendedName>
        <fullName evidence="4">DUF1351 domain-containing protein</fullName>
    </recommendedName>
</protein>
<dbReference type="Proteomes" id="UP000316012">
    <property type="component" value="Unassembled WGS sequence"/>
</dbReference>
<accession>A0ABY3BD23</accession>
<organism evidence="2 3">
    <name type="scientific">Lactobacillus gasseri</name>
    <dbReference type="NCBI Taxonomy" id="1596"/>
    <lineage>
        <taxon>Bacteria</taxon>
        <taxon>Bacillati</taxon>
        <taxon>Bacillota</taxon>
        <taxon>Bacilli</taxon>
        <taxon>Lactobacillales</taxon>
        <taxon>Lactobacillaceae</taxon>
        <taxon>Lactobacillus</taxon>
    </lineage>
</organism>
<dbReference type="EMBL" id="SRMD01000086">
    <property type="protein sequence ID" value="TQW15023.1"/>
    <property type="molecule type" value="Genomic_DNA"/>
</dbReference>
<dbReference type="Pfam" id="PF07083">
    <property type="entry name" value="DUF1351"/>
    <property type="match status" value="1"/>
</dbReference>
<evidence type="ECO:0000313" key="2">
    <source>
        <dbReference type="EMBL" id="TQW15023.1"/>
    </source>
</evidence>
<proteinExistence type="predicted"/>
<evidence type="ECO:0008006" key="4">
    <source>
        <dbReference type="Google" id="ProtNLM"/>
    </source>
</evidence>
<evidence type="ECO:0000256" key="1">
    <source>
        <dbReference type="SAM" id="Coils"/>
    </source>
</evidence>
<keyword evidence="1" id="KW-0175">Coiled coil</keyword>